<keyword evidence="2" id="KW-1185">Reference proteome</keyword>
<dbReference type="GeneID" id="37169951"/>
<accession>A0A8T8WV91</accession>
<protein>
    <submittedName>
        <fullName evidence="1">Uncharacterized protein</fullName>
    </submittedName>
</protein>
<dbReference type="Proteomes" id="UP000249497">
    <property type="component" value="Unassembled WGS sequence"/>
</dbReference>
<reference evidence="1 2" key="1">
    <citation type="submission" date="2018-02" db="EMBL/GenBank/DDBJ databases">
        <title>The genomes of Aspergillus section Nigri reveals drivers in fungal speciation.</title>
        <authorList>
            <consortium name="DOE Joint Genome Institute"/>
            <person name="Vesth T.C."/>
            <person name="Nybo J."/>
            <person name="Theobald S."/>
            <person name="Brandl J."/>
            <person name="Frisvad J.C."/>
            <person name="Nielsen K.F."/>
            <person name="Lyhne E.K."/>
            <person name="Kogle M.E."/>
            <person name="Kuo A."/>
            <person name="Riley R."/>
            <person name="Clum A."/>
            <person name="Nolan M."/>
            <person name="Lipzen A."/>
            <person name="Salamov A."/>
            <person name="Henrissat B."/>
            <person name="Wiebenga A."/>
            <person name="De vries R.P."/>
            <person name="Grigoriev I.V."/>
            <person name="Mortensen U.H."/>
            <person name="Andersen M.R."/>
            <person name="Baker S.E."/>
        </authorList>
    </citation>
    <scope>NUCLEOTIDE SEQUENCE [LARGE SCALE GENOMIC DNA]</scope>
    <source>
        <strain evidence="1 2">CBS 114.51</strain>
    </source>
</reference>
<organism evidence="1 2">
    <name type="scientific">Aspergillus japonicus CBS 114.51</name>
    <dbReference type="NCBI Taxonomy" id="1448312"/>
    <lineage>
        <taxon>Eukaryota</taxon>
        <taxon>Fungi</taxon>
        <taxon>Dikarya</taxon>
        <taxon>Ascomycota</taxon>
        <taxon>Pezizomycotina</taxon>
        <taxon>Eurotiomycetes</taxon>
        <taxon>Eurotiomycetidae</taxon>
        <taxon>Eurotiales</taxon>
        <taxon>Aspergillaceae</taxon>
        <taxon>Aspergillus</taxon>
        <taxon>Aspergillus subgen. Circumdati</taxon>
    </lineage>
</organism>
<dbReference type="AlphaFoldDB" id="A0A8T8WV91"/>
<dbReference type="EMBL" id="KZ824811">
    <property type="protein sequence ID" value="RAH79741.1"/>
    <property type="molecule type" value="Genomic_DNA"/>
</dbReference>
<name>A0A8T8WV91_ASPJA</name>
<evidence type="ECO:0000313" key="2">
    <source>
        <dbReference type="Proteomes" id="UP000249497"/>
    </source>
</evidence>
<gene>
    <name evidence="1" type="ORF">BO86DRAFT_146262</name>
</gene>
<sequence length="197" mass="21573">MISTPIYYSVHARDSLLTTTRARLYLTRLLSSQSRIMRHRPTWDNRLQNVNYGSGEGAGVDGILANTLSLMKYVFTHGISKSPRTLSQYSEPLLTMGSHQGPSYMSELRIWKSSTLRKSTGWNPRARLKPPDFSNTGGSIVLPTAIAGLLGLRALFCEAIQEKQSVSEPWPRAPGAQCRTACPGVAQSVAGCTTMNA</sequence>
<dbReference type="RefSeq" id="XP_025525635.1">
    <property type="nucleotide sequence ID" value="XM_025666259.1"/>
</dbReference>
<proteinExistence type="predicted"/>
<evidence type="ECO:0000313" key="1">
    <source>
        <dbReference type="EMBL" id="RAH79741.1"/>
    </source>
</evidence>